<gene>
    <name evidence="2" type="ORF">GA0061105_10562</name>
</gene>
<dbReference type="Pfam" id="PF06568">
    <property type="entry name" value="YjiS-like"/>
    <property type="match status" value="1"/>
</dbReference>
<name>A0A1C3Y2A2_9HYPH</name>
<sequence length="45" mass="5219">MNIRERVKNYAAKRRAIRELSVLDDHALADVGLRREDIRSAVQGR</sequence>
<dbReference type="EMBL" id="FMAJ01000005">
    <property type="protein sequence ID" value="SCB58595.1"/>
    <property type="molecule type" value="Genomic_DNA"/>
</dbReference>
<dbReference type="InterPro" id="IPR009506">
    <property type="entry name" value="YjiS-like"/>
</dbReference>
<proteinExistence type="predicted"/>
<reference evidence="2 3" key="1">
    <citation type="submission" date="2016-08" db="EMBL/GenBank/DDBJ databases">
        <authorList>
            <person name="Seilhamer J.J."/>
        </authorList>
    </citation>
    <scope>NUCLEOTIDE SEQUENCE [LARGE SCALE GENOMIC DNA]</scope>
    <source>
        <strain evidence="2 3">HBR26</strain>
    </source>
</reference>
<evidence type="ECO:0000313" key="3">
    <source>
        <dbReference type="Proteomes" id="UP000198723"/>
    </source>
</evidence>
<evidence type="ECO:0000259" key="1">
    <source>
        <dbReference type="Pfam" id="PF06568"/>
    </source>
</evidence>
<dbReference type="RefSeq" id="WP_092750876.1">
    <property type="nucleotide sequence ID" value="NZ_FMAJ01000005.1"/>
</dbReference>
<accession>A0A1C3Y2A2</accession>
<organism evidence="2 3">
    <name type="scientific">Rhizobium aethiopicum</name>
    <dbReference type="NCBI Taxonomy" id="1138170"/>
    <lineage>
        <taxon>Bacteria</taxon>
        <taxon>Pseudomonadati</taxon>
        <taxon>Pseudomonadota</taxon>
        <taxon>Alphaproteobacteria</taxon>
        <taxon>Hyphomicrobiales</taxon>
        <taxon>Rhizobiaceae</taxon>
        <taxon>Rhizobium/Agrobacterium group</taxon>
        <taxon>Rhizobium</taxon>
    </lineage>
</organism>
<protein>
    <recommendedName>
        <fullName evidence="1">YjiS-like domain-containing protein</fullName>
    </recommendedName>
</protein>
<dbReference type="AlphaFoldDB" id="A0A1C3Y2A2"/>
<evidence type="ECO:0000313" key="2">
    <source>
        <dbReference type="EMBL" id="SCB58595.1"/>
    </source>
</evidence>
<dbReference type="Proteomes" id="UP000198723">
    <property type="component" value="Unassembled WGS sequence"/>
</dbReference>
<feature type="domain" description="YjiS-like" evidence="1">
    <location>
        <begin position="3"/>
        <end position="39"/>
    </location>
</feature>